<name>A0A7G9YZG3_9EURY</name>
<proteinExistence type="predicted"/>
<feature type="coiled-coil region" evidence="1">
    <location>
        <begin position="17"/>
        <end position="51"/>
    </location>
</feature>
<reference evidence="2" key="1">
    <citation type="submission" date="2020-06" db="EMBL/GenBank/DDBJ databases">
        <title>Unique genomic features of the anaerobic methanotrophic archaea.</title>
        <authorList>
            <person name="Chadwick G.L."/>
            <person name="Skennerton C.T."/>
            <person name="Laso-Perez R."/>
            <person name="Leu A.O."/>
            <person name="Speth D.R."/>
            <person name="Yu H."/>
            <person name="Morgan-Lang C."/>
            <person name="Hatzenpichler R."/>
            <person name="Goudeau D."/>
            <person name="Malmstrom R."/>
            <person name="Brazelton W.J."/>
            <person name="Woyke T."/>
            <person name="Hallam S.J."/>
            <person name="Tyson G.W."/>
            <person name="Wegener G."/>
            <person name="Boetius A."/>
            <person name="Orphan V."/>
        </authorList>
    </citation>
    <scope>NUCLEOTIDE SEQUENCE</scope>
</reference>
<evidence type="ECO:0000256" key="1">
    <source>
        <dbReference type="SAM" id="Coils"/>
    </source>
</evidence>
<keyword evidence="1" id="KW-0175">Coiled coil</keyword>
<protein>
    <submittedName>
        <fullName evidence="2">Uncharacterized protein</fullName>
    </submittedName>
</protein>
<dbReference type="AlphaFoldDB" id="A0A7G9YZG3"/>
<gene>
    <name evidence="2" type="ORF">JNHLJEBA_00007</name>
</gene>
<evidence type="ECO:0000313" key="2">
    <source>
        <dbReference type="EMBL" id="QNO53397.1"/>
    </source>
</evidence>
<accession>A0A7G9YZG3</accession>
<sequence length="220" mass="25549">MVKFEVIRKEPGEVIRSEDWNKIQEDIKADLERLEEENRNLKRYIENMGEGVTLINLDSPVGKSYNLDENVPGETGNYGTRVMGYITKQWVVGKAEKGIICRFGILDFFNVLNYWSGAEAGDKKTLEITLEYMDGTTHTVRDLFIHEWTKLRAKGTDSPYVEYLLSPNERVWYKYALINPNPDKKVMYIAFTDTNEECAPRIANAIQHVTRIRPIQTYQE</sequence>
<organism evidence="2">
    <name type="scientific">Candidatus Methanophagaceae archaeon ANME-1 ERB6</name>
    <dbReference type="NCBI Taxonomy" id="2759912"/>
    <lineage>
        <taxon>Archaea</taxon>
        <taxon>Methanobacteriati</taxon>
        <taxon>Methanobacteriota</taxon>
        <taxon>Stenosarchaea group</taxon>
        <taxon>Methanomicrobia</taxon>
        <taxon>Candidatus Methanophagales</taxon>
        <taxon>Candidatus Methanophagaceae</taxon>
    </lineage>
</organism>
<dbReference type="EMBL" id="MT631541">
    <property type="protein sequence ID" value="QNO53397.1"/>
    <property type="molecule type" value="Genomic_DNA"/>
</dbReference>